<feature type="region of interest" description="Disordered" evidence="1">
    <location>
        <begin position="1"/>
        <end position="20"/>
    </location>
</feature>
<organism evidence="3 4">
    <name type="scientific">Blastococcus tunisiensis</name>
    <dbReference type="NCBI Taxonomy" id="1798228"/>
    <lineage>
        <taxon>Bacteria</taxon>
        <taxon>Bacillati</taxon>
        <taxon>Actinomycetota</taxon>
        <taxon>Actinomycetes</taxon>
        <taxon>Geodermatophilales</taxon>
        <taxon>Geodermatophilaceae</taxon>
        <taxon>Blastococcus</taxon>
    </lineage>
</organism>
<dbReference type="Pfam" id="PF13466">
    <property type="entry name" value="STAS_2"/>
    <property type="match status" value="1"/>
</dbReference>
<dbReference type="STRING" id="1798228.SAMN05216574_12529"/>
<name>A0A1I2L6T1_9ACTN</name>
<evidence type="ECO:0000313" key="4">
    <source>
        <dbReference type="Proteomes" id="UP000198589"/>
    </source>
</evidence>
<evidence type="ECO:0000259" key="2">
    <source>
        <dbReference type="PROSITE" id="PS50801"/>
    </source>
</evidence>
<feature type="domain" description="STAS" evidence="2">
    <location>
        <begin position="50"/>
        <end position="141"/>
    </location>
</feature>
<dbReference type="OrthoDB" id="5179750at2"/>
<evidence type="ECO:0000256" key="1">
    <source>
        <dbReference type="SAM" id="MobiDB-lite"/>
    </source>
</evidence>
<dbReference type="Gene3D" id="3.30.750.24">
    <property type="entry name" value="STAS domain"/>
    <property type="match status" value="1"/>
</dbReference>
<gene>
    <name evidence="3" type="ORF">SAMN05216574_12529</name>
</gene>
<keyword evidence="4" id="KW-1185">Reference proteome</keyword>
<dbReference type="InterPro" id="IPR036513">
    <property type="entry name" value="STAS_dom_sf"/>
</dbReference>
<dbReference type="RefSeq" id="WP_092203180.1">
    <property type="nucleotide sequence ID" value="NZ_FOND01000025.1"/>
</dbReference>
<protein>
    <submittedName>
        <fullName evidence="3">STAS domain-containing protein</fullName>
    </submittedName>
</protein>
<reference evidence="4" key="1">
    <citation type="submission" date="2016-10" db="EMBL/GenBank/DDBJ databases">
        <authorList>
            <person name="Varghese N."/>
            <person name="Submissions S."/>
        </authorList>
    </citation>
    <scope>NUCLEOTIDE SEQUENCE [LARGE SCALE GENOMIC DNA]</scope>
    <source>
        <strain evidence="4">DSM 46838</strain>
    </source>
</reference>
<accession>A0A1I2L6T1</accession>
<proteinExistence type="predicted"/>
<dbReference type="InterPro" id="IPR002645">
    <property type="entry name" value="STAS_dom"/>
</dbReference>
<dbReference type="SUPFAM" id="SSF52091">
    <property type="entry name" value="SpoIIaa-like"/>
    <property type="match status" value="1"/>
</dbReference>
<dbReference type="PROSITE" id="PS50801">
    <property type="entry name" value="STAS"/>
    <property type="match status" value="1"/>
</dbReference>
<evidence type="ECO:0000313" key="3">
    <source>
        <dbReference type="EMBL" id="SFF74258.1"/>
    </source>
</evidence>
<sequence>MRAHGSLSDIPPAGTSDHICRVDDAEDPAVDRAPGSGVPPFQVFLDEGRVVLAGTIDTFGADRLARVLTSSPVDGRVVVLDLGRADFVDVAGARTIARWARELGARSIELEVRGASALLRRMWHSLALDRLAPVRFAAAVA</sequence>
<dbReference type="CDD" id="cd07043">
    <property type="entry name" value="STAS_anti-anti-sigma_factors"/>
    <property type="match status" value="1"/>
</dbReference>
<dbReference type="EMBL" id="FOND01000025">
    <property type="protein sequence ID" value="SFF74258.1"/>
    <property type="molecule type" value="Genomic_DNA"/>
</dbReference>
<dbReference type="InterPro" id="IPR058548">
    <property type="entry name" value="MlaB-like_STAS"/>
</dbReference>
<dbReference type="Proteomes" id="UP000198589">
    <property type="component" value="Unassembled WGS sequence"/>
</dbReference>
<dbReference type="AlphaFoldDB" id="A0A1I2L6T1"/>